<protein>
    <submittedName>
        <fullName evidence="2">Uncharacterized protein</fullName>
    </submittedName>
</protein>
<feature type="region of interest" description="Disordered" evidence="1">
    <location>
        <begin position="191"/>
        <end position="224"/>
    </location>
</feature>
<name>A0A9Q1JXG3_9CARY</name>
<accession>A0A9Q1JXG3</accession>
<reference evidence="2" key="1">
    <citation type="submission" date="2022-04" db="EMBL/GenBank/DDBJ databases">
        <title>Carnegiea gigantea Genome sequencing and assembly v2.</title>
        <authorList>
            <person name="Copetti D."/>
            <person name="Sanderson M.J."/>
            <person name="Burquez A."/>
            <person name="Wojciechowski M.F."/>
        </authorList>
    </citation>
    <scope>NUCLEOTIDE SEQUENCE</scope>
    <source>
        <strain evidence="2">SGP5-SGP5p</strain>
        <tissue evidence="2">Aerial part</tissue>
    </source>
</reference>
<evidence type="ECO:0000313" key="2">
    <source>
        <dbReference type="EMBL" id="KAJ8432678.1"/>
    </source>
</evidence>
<sequence>MWSEYQKELLPAGLSRAVLAQKTSIIPRHPGLNFGVREFPKETINWHLRSATRPPQPLPDSYHDWCPYFILPDAEEAARDFRIAELVQATFYVMVFNEALELGVLSRGMAAVLKSALMGQRWFIFEDLTLGQAASVAPPPVFLVLKRKLSIKLARTETTVRLKTIPELMAEGYSAGNSHYASDSYEQTMKVCSTSSSTSERRGEAHSSSSPSLISTTKRACPQKGPSQEVVVKCMYFPRAPEHSNLGDGPSMHFPNPKIVRSLKRPTLDEEYILHVIYKFVIPNPNAMVNGPPPTCTVIHRVALFCGLRFPLH</sequence>
<dbReference type="EMBL" id="JAKOGI010000592">
    <property type="protein sequence ID" value="KAJ8432678.1"/>
    <property type="molecule type" value="Genomic_DNA"/>
</dbReference>
<proteinExistence type="predicted"/>
<gene>
    <name evidence="2" type="ORF">Cgig2_034004</name>
</gene>
<organism evidence="2 3">
    <name type="scientific">Carnegiea gigantea</name>
    <dbReference type="NCBI Taxonomy" id="171969"/>
    <lineage>
        <taxon>Eukaryota</taxon>
        <taxon>Viridiplantae</taxon>
        <taxon>Streptophyta</taxon>
        <taxon>Embryophyta</taxon>
        <taxon>Tracheophyta</taxon>
        <taxon>Spermatophyta</taxon>
        <taxon>Magnoliopsida</taxon>
        <taxon>eudicotyledons</taxon>
        <taxon>Gunneridae</taxon>
        <taxon>Pentapetalae</taxon>
        <taxon>Caryophyllales</taxon>
        <taxon>Cactineae</taxon>
        <taxon>Cactaceae</taxon>
        <taxon>Cactoideae</taxon>
        <taxon>Echinocereeae</taxon>
        <taxon>Carnegiea</taxon>
    </lineage>
</organism>
<dbReference type="AlphaFoldDB" id="A0A9Q1JXG3"/>
<comment type="caution">
    <text evidence="2">The sequence shown here is derived from an EMBL/GenBank/DDBJ whole genome shotgun (WGS) entry which is preliminary data.</text>
</comment>
<dbReference type="Proteomes" id="UP001153076">
    <property type="component" value="Unassembled WGS sequence"/>
</dbReference>
<evidence type="ECO:0000313" key="3">
    <source>
        <dbReference type="Proteomes" id="UP001153076"/>
    </source>
</evidence>
<keyword evidence="3" id="KW-1185">Reference proteome</keyword>
<evidence type="ECO:0000256" key="1">
    <source>
        <dbReference type="SAM" id="MobiDB-lite"/>
    </source>
</evidence>